<evidence type="ECO:0000313" key="2">
    <source>
        <dbReference type="EMBL" id="KFH42326.1"/>
    </source>
</evidence>
<proteinExistence type="predicted"/>
<keyword evidence="1" id="KW-0732">Signal</keyword>
<dbReference type="EMBL" id="JPKY01000097">
    <property type="protein sequence ID" value="KFH42326.1"/>
    <property type="molecule type" value="Genomic_DNA"/>
</dbReference>
<feature type="signal peptide" evidence="1">
    <location>
        <begin position="1"/>
        <end position="25"/>
    </location>
</feature>
<dbReference type="HOGENOM" id="CLU_062263_0_1_1"/>
<dbReference type="Proteomes" id="UP000029964">
    <property type="component" value="Unassembled WGS sequence"/>
</dbReference>
<gene>
    <name evidence="2" type="ORF">ACRE_069310</name>
</gene>
<keyword evidence="3" id="KW-1185">Reference proteome</keyword>
<sequence length="285" mass="31738">MIMSRSLNPKSLAALAALVLPVVHANPVSPVVKRQNPLIGALPTCSRELESRFQPGKFSIDPRPCAFDFDMDSCYNAPAVDGNGNVNPGRDPCEIGIPNDAAVCRQPSYLDNNNVYVRSRSNNGWTAQLWGYYFETDVRDVCAGHRHDWEHVVVWIEGETVRYVAASAHGDYDVRPIDEVLQVDGHPKIVYHKDGRSTHCMRFAKEDDDNPVENHTGNWYFGGIVDYYGFPSTEIRDAMLNNDWGSGTIDFTDENFAEALRKAKGGHDIPFDTGVDDEGTTSRPC</sequence>
<reference evidence="3" key="1">
    <citation type="journal article" date="2014" name="Genome Announc.">
        <title>Genome sequence and annotation of Acremonium chrysogenum, producer of the beta-lactam antibiotic cephalosporin C.</title>
        <authorList>
            <person name="Terfehr D."/>
            <person name="Dahlmann T.A."/>
            <person name="Specht T."/>
            <person name="Zadra I."/>
            <person name="Kuernsteiner H."/>
            <person name="Kueck U."/>
        </authorList>
    </citation>
    <scope>NUCLEOTIDE SEQUENCE [LARGE SCALE GENOMIC DNA]</scope>
    <source>
        <strain evidence="3">ATCC 11550 / CBS 779.69 / DSM 880 / IAM 14645 / JCM 23072 / IMI 49137</strain>
    </source>
</reference>
<dbReference type="AlphaFoldDB" id="A0A086SYZ4"/>
<accession>A0A086SYZ4</accession>
<dbReference type="InterPro" id="IPR008701">
    <property type="entry name" value="NPP1"/>
</dbReference>
<feature type="chain" id="PRO_5001815107" evidence="1">
    <location>
        <begin position="26"/>
        <end position="285"/>
    </location>
</feature>
<dbReference type="PANTHER" id="PTHR33657">
    <property type="entry name" value="DOMAIN PROTEIN, PUTATIVE (AFU_ORTHOLOGUE AFUA_5G00600)-RELATED"/>
    <property type="match status" value="1"/>
</dbReference>
<protein>
    <submittedName>
        <fullName evidence="2">Uncharacterized protein</fullName>
    </submittedName>
</protein>
<comment type="caution">
    <text evidence="2">The sequence shown here is derived from an EMBL/GenBank/DDBJ whole genome shotgun (WGS) entry which is preliminary data.</text>
</comment>
<dbReference type="STRING" id="857340.A0A086SYZ4"/>
<dbReference type="PANTHER" id="PTHR33657:SF6">
    <property type="entry name" value="SECRETED PROTEIN"/>
    <property type="match status" value="1"/>
</dbReference>
<dbReference type="Pfam" id="PF05630">
    <property type="entry name" value="NPP1"/>
    <property type="match status" value="1"/>
</dbReference>
<organism evidence="2 3">
    <name type="scientific">Hapsidospora chrysogenum (strain ATCC 11550 / CBS 779.69 / DSM 880 / IAM 14645 / JCM 23072 / IMI 49137)</name>
    <name type="common">Acremonium chrysogenum</name>
    <dbReference type="NCBI Taxonomy" id="857340"/>
    <lineage>
        <taxon>Eukaryota</taxon>
        <taxon>Fungi</taxon>
        <taxon>Dikarya</taxon>
        <taxon>Ascomycota</taxon>
        <taxon>Pezizomycotina</taxon>
        <taxon>Sordariomycetes</taxon>
        <taxon>Hypocreomycetidae</taxon>
        <taxon>Hypocreales</taxon>
        <taxon>Bionectriaceae</taxon>
        <taxon>Hapsidospora</taxon>
    </lineage>
</organism>
<name>A0A086SYZ4_HAPC1</name>
<dbReference type="OrthoDB" id="89086at2759"/>
<evidence type="ECO:0000313" key="3">
    <source>
        <dbReference type="Proteomes" id="UP000029964"/>
    </source>
</evidence>
<evidence type="ECO:0000256" key="1">
    <source>
        <dbReference type="SAM" id="SignalP"/>
    </source>
</evidence>